<dbReference type="InterPro" id="IPR002725">
    <property type="entry name" value="YgjP-like_metallopeptidase"/>
</dbReference>
<dbReference type="PANTHER" id="PTHR30399:SF1">
    <property type="entry name" value="UTP PYROPHOSPHATASE"/>
    <property type="match status" value="1"/>
</dbReference>
<feature type="domain" description="YgjP-like metallopeptidase" evidence="1">
    <location>
        <begin position="21"/>
        <end position="226"/>
    </location>
</feature>
<dbReference type="GO" id="GO:0016787">
    <property type="term" value="F:hydrolase activity"/>
    <property type="evidence" value="ECO:0007669"/>
    <property type="project" value="UniProtKB-KW"/>
</dbReference>
<dbReference type="RefSeq" id="WP_214187884.1">
    <property type="nucleotide sequence ID" value="NZ_BSDS01000002.1"/>
</dbReference>
<evidence type="ECO:0000259" key="1">
    <source>
        <dbReference type="Pfam" id="PF01863"/>
    </source>
</evidence>
<gene>
    <name evidence="2" type="ORF">GHYDROH2_29870</name>
</gene>
<sequence length="234" mass="27521">MSARRKGDISYQVVRSRRATADIIIERNGQVLVRAPESIPDERIEDMIEAKRYWIYQNLAEWRDLNATRVLREYRNGEGFLYLGRSYRLMLVSEQSEPLLLKNGRFCLRRDLVDEGAIEAAKAAFREYYINRGIERITQRVNYYAPKVGVVPRDVDIRELGNRWASCSPNGNLAFHWKCIMAPQTIVDYIVVHELCHFYYLDHTDAFWNEVDKVIPSYRERKEWLRVNGAGLDV</sequence>
<dbReference type="Proteomes" id="UP001144352">
    <property type="component" value="Unassembled WGS sequence"/>
</dbReference>
<evidence type="ECO:0000313" key="3">
    <source>
        <dbReference type="Proteomes" id="UP001144352"/>
    </source>
</evidence>
<keyword evidence="2" id="KW-0378">Hydrolase</keyword>
<dbReference type="Pfam" id="PF01863">
    <property type="entry name" value="YgjP-like"/>
    <property type="match status" value="1"/>
</dbReference>
<accession>A0A9W6G2U0</accession>
<protein>
    <submittedName>
        <fullName evidence="2">Metal-dependent hydrolase</fullName>
    </submittedName>
</protein>
<evidence type="ECO:0000313" key="2">
    <source>
        <dbReference type="EMBL" id="GLI39486.1"/>
    </source>
</evidence>
<dbReference type="PANTHER" id="PTHR30399">
    <property type="entry name" value="UNCHARACTERIZED PROTEIN YGJP"/>
    <property type="match status" value="1"/>
</dbReference>
<name>A0A9W6G2U0_9BACT</name>
<organism evidence="2 3">
    <name type="scientific">Geobacter hydrogenophilus</name>
    <dbReference type="NCBI Taxonomy" id="40983"/>
    <lineage>
        <taxon>Bacteria</taxon>
        <taxon>Pseudomonadati</taxon>
        <taxon>Thermodesulfobacteriota</taxon>
        <taxon>Desulfuromonadia</taxon>
        <taxon>Geobacterales</taxon>
        <taxon>Geobacteraceae</taxon>
        <taxon>Geobacter</taxon>
    </lineage>
</organism>
<keyword evidence="3" id="KW-1185">Reference proteome</keyword>
<dbReference type="Gene3D" id="3.30.2010.10">
    <property type="entry name" value="Metalloproteases ('zincins'), catalytic domain"/>
    <property type="match status" value="1"/>
</dbReference>
<comment type="caution">
    <text evidence="2">The sequence shown here is derived from an EMBL/GenBank/DDBJ whole genome shotgun (WGS) entry which is preliminary data.</text>
</comment>
<proteinExistence type="predicted"/>
<dbReference type="CDD" id="cd07344">
    <property type="entry name" value="M48_yhfN_like"/>
    <property type="match status" value="1"/>
</dbReference>
<dbReference type="AlphaFoldDB" id="A0A9W6G2U0"/>
<reference evidence="2" key="1">
    <citation type="submission" date="2022-12" db="EMBL/GenBank/DDBJ databases">
        <title>Reference genome sequencing for broad-spectrum identification of bacterial and archaeal isolates by mass spectrometry.</title>
        <authorList>
            <person name="Sekiguchi Y."/>
            <person name="Tourlousse D.M."/>
        </authorList>
    </citation>
    <scope>NUCLEOTIDE SEQUENCE</scope>
    <source>
        <strain evidence="2">H2</strain>
    </source>
</reference>
<dbReference type="InterPro" id="IPR053136">
    <property type="entry name" value="UTP_pyrophosphatase-like"/>
</dbReference>
<dbReference type="EMBL" id="BSDS01000002">
    <property type="protein sequence ID" value="GLI39486.1"/>
    <property type="molecule type" value="Genomic_DNA"/>
</dbReference>